<evidence type="ECO:0000259" key="2">
    <source>
        <dbReference type="SMART" id="SM01083"/>
    </source>
</evidence>
<dbReference type="GO" id="GO:0003714">
    <property type="term" value="F:transcription corepressor activity"/>
    <property type="evidence" value="ECO:0007669"/>
    <property type="project" value="InterPro"/>
</dbReference>
<reference evidence="3" key="1">
    <citation type="submission" date="2018-10" db="EMBL/GenBank/DDBJ databases">
        <title>Transcriptome assembly of Aceria tosichella (Wheat curl mite) Type 2.</title>
        <authorList>
            <person name="Scully E.D."/>
            <person name="Geib S.M."/>
            <person name="Palmer N.A."/>
            <person name="Gupta A.K."/>
            <person name="Sarath G."/>
            <person name="Tatineni S."/>
        </authorList>
    </citation>
    <scope>NUCLEOTIDE SEQUENCE</scope>
    <source>
        <strain evidence="3">LincolnNE</strain>
    </source>
</reference>
<gene>
    <name evidence="3" type="primary">CIR1</name>
    <name evidence="3" type="ORF">g.20104</name>
</gene>
<dbReference type="GO" id="GO:0005634">
    <property type="term" value="C:nucleus"/>
    <property type="evidence" value="ECO:0007669"/>
    <property type="project" value="TreeGrafter"/>
</dbReference>
<feature type="region of interest" description="Disordered" evidence="1">
    <location>
        <begin position="1"/>
        <end position="25"/>
    </location>
</feature>
<accession>A0A6G1SFR4</accession>
<dbReference type="SMART" id="SM01083">
    <property type="entry name" value="Cir_N"/>
    <property type="match status" value="1"/>
</dbReference>
<dbReference type="PANTHER" id="PTHR13151:SF2">
    <property type="entry name" value="COREPRESSOR INTERACTING WITH RBPJ 1"/>
    <property type="match status" value="1"/>
</dbReference>
<name>A0A6G1SFR4_9ACAR</name>
<dbReference type="PANTHER" id="PTHR13151">
    <property type="entry name" value="CBF1 INTERACTING COREPRESSOR CIR"/>
    <property type="match status" value="1"/>
</dbReference>
<protein>
    <submittedName>
        <fullName evidence="3">Corepressor interacting with RBPJ 1</fullName>
    </submittedName>
</protein>
<dbReference type="AlphaFoldDB" id="A0A6G1SFR4"/>
<evidence type="ECO:0000256" key="1">
    <source>
        <dbReference type="SAM" id="MobiDB-lite"/>
    </source>
</evidence>
<feature type="domain" description="CBF1-interacting co-repressor CIR N-terminal" evidence="2">
    <location>
        <begin position="13"/>
        <end position="49"/>
    </location>
</feature>
<proteinExistence type="predicted"/>
<dbReference type="InterPro" id="IPR019339">
    <property type="entry name" value="CIR_N_dom"/>
</dbReference>
<dbReference type="EMBL" id="GGYP01004605">
    <property type="protein sequence ID" value="MDE49376.1"/>
    <property type="molecule type" value="Transcribed_RNA"/>
</dbReference>
<evidence type="ECO:0000313" key="3">
    <source>
        <dbReference type="EMBL" id="MDE49376.1"/>
    </source>
</evidence>
<sequence>MGKGYNNFMSKKAFHPGSYANQKRIKEAEEKEAALVKHEEEKYAQYRKEQELFQQKSLVSKESKDKLSLSFMYEAPPGTSQEVKSETILKKEIVLKNDQDIDPLPEGSLVWKRTRQP</sequence>
<dbReference type="Pfam" id="PF10197">
    <property type="entry name" value="Cir_N"/>
    <property type="match status" value="1"/>
</dbReference>
<organism evidence="3">
    <name type="scientific">Aceria tosichella</name>
    <name type="common">wheat curl mite</name>
    <dbReference type="NCBI Taxonomy" id="561515"/>
    <lineage>
        <taxon>Eukaryota</taxon>
        <taxon>Metazoa</taxon>
        <taxon>Ecdysozoa</taxon>
        <taxon>Arthropoda</taxon>
        <taxon>Chelicerata</taxon>
        <taxon>Arachnida</taxon>
        <taxon>Acari</taxon>
        <taxon>Acariformes</taxon>
        <taxon>Trombidiformes</taxon>
        <taxon>Prostigmata</taxon>
        <taxon>Eupodina</taxon>
        <taxon>Eriophyoidea</taxon>
        <taxon>Eriophyidae</taxon>
        <taxon>Eriophyinae</taxon>
        <taxon>Aceriini</taxon>
        <taxon>Aceria</taxon>
    </lineage>
</organism>
<dbReference type="InterPro" id="IPR040014">
    <property type="entry name" value="CIR1"/>
</dbReference>